<dbReference type="WBParaSite" id="SMUV_0000033801-mRNA-1">
    <property type="protein sequence ID" value="SMUV_0000033801-mRNA-1"/>
    <property type="gene ID" value="SMUV_0000033801"/>
</dbReference>
<comment type="catalytic activity">
    <reaction evidence="11">
        <text>N-terminal L-seryl-[histone H4] + acetyl-CoA = N-terminal N(alpha)-acetyl-L-seryl-[histone H4] + CoA + H(+)</text>
        <dbReference type="Rhea" id="RHEA:50596"/>
        <dbReference type="Rhea" id="RHEA-COMP:12740"/>
        <dbReference type="Rhea" id="RHEA-COMP:12743"/>
        <dbReference type="ChEBI" id="CHEBI:15378"/>
        <dbReference type="ChEBI" id="CHEBI:57287"/>
        <dbReference type="ChEBI" id="CHEBI:57288"/>
        <dbReference type="ChEBI" id="CHEBI:64738"/>
        <dbReference type="ChEBI" id="CHEBI:83690"/>
        <dbReference type="EC" id="2.3.1.257"/>
    </reaction>
</comment>
<dbReference type="PANTHER" id="PTHR20531:SF1">
    <property type="entry name" value="N-ALPHA-ACETYLTRANSFERASE 40"/>
    <property type="match status" value="1"/>
</dbReference>
<evidence type="ECO:0000256" key="5">
    <source>
        <dbReference type="ARBA" id="ARBA00015043"/>
    </source>
</evidence>
<dbReference type="Gene3D" id="3.40.630.30">
    <property type="match status" value="1"/>
</dbReference>
<dbReference type="GO" id="GO:0010485">
    <property type="term" value="F:histone H4 acetyltransferase activity"/>
    <property type="evidence" value="ECO:0007669"/>
    <property type="project" value="InterPro"/>
</dbReference>
<keyword evidence="9" id="KW-0012">Acyltransferase</keyword>
<dbReference type="InterPro" id="IPR000182">
    <property type="entry name" value="GNAT_dom"/>
</dbReference>
<evidence type="ECO:0000256" key="9">
    <source>
        <dbReference type="ARBA" id="ARBA00023315"/>
    </source>
</evidence>
<comment type="catalytic activity">
    <reaction evidence="10">
        <text>N-terminal L-seryl-[histone H2A] + acetyl-CoA = N-terminal N(alpha)-acetyl-L-seryl-[histone H2A] + CoA + H(+)</text>
        <dbReference type="Rhea" id="RHEA:50600"/>
        <dbReference type="Rhea" id="RHEA-COMP:12742"/>
        <dbReference type="Rhea" id="RHEA-COMP:12744"/>
        <dbReference type="ChEBI" id="CHEBI:15378"/>
        <dbReference type="ChEBI" id="CHEBI:57287"/>
        <dbReference type="ChEBI" id="CHEBI:57288"/>
        <dbReference type="ChEBI" id="CHEBI:64738"/>
        <dbReference type="ChEBI" id="CHEBI:83690"/>
        <dbReference type="EC" id="2.3.1.257"/>
    </reaction>
</comment>
<evidence type="ECO:0000256" key="7">
    <source>
        <dbReference type="ARBA" id="ARBA00022679"/>
    </source>
</evidence>
<evidence type="ECO:0000313" key="13">
    <source>
        <dbReference type="Proteomes" id="UP000046393"/>
    </source>
</evidence>
<name>A0A0N5A8E0_9BILA</name>
<keyword evidence="6" id="KW-0963">Cytoplasm</keyword>
<keyword evidence="13" id="KW-1185">Reference proteome</keyword>
<dbReference type="AlphaFoldDB" id="A0A0N5A8E0"/>
<keyword evidence="8" id="KW-0539">Nucleus</keyword>
<dbReference type="STRING" id="451379.A0A0N5A8E0"/>
<dbReference type="GO" id="GO:0005737">
    <property type="term" value="C:cytoplasm"/>
    <property type="evidence" value="ECO:0007669"/>
    <property type="project" value="UniProtKB-SubCell"/>
</dbReference>
<evidence type="ECO:0000259" key="12">
    <source>
        <dbReference type="PROSITE" id="PS51186"/>
    </source>
</evidence>
<proteinExistence type="inferred from homology"/>
<dbReference type="GO" id="GO:0005634">
    <property type="term" value="C:nucleus"/>
    <property type="evidence" value="ECO:0007669"/>
    <property type="project" value="UniProtKB-SubCell"/>
</dbReference>
<dbReference type="InterPro" id="IPR039949">
    <property type="entry name" value="NAA40"/>
</dbReference>
<evidence type="ECO:0000256" key="6">
    <source>
        <dbReference type="ARBA" id="ARBA00022490"/>
    </source>
</evidence>
<comment type="subcellular location">
    <subcellularLocation>
        <location evidence="2">Cytoplasm</location>
    </subcellularLocation>
    <subcellularLocation>
        <location evidence="1">Nucleus</location>
    </subcellularLocation>
</comment>
<dbReference type="GO" id="GO:0043998">
    <property type="term" value="F:histone H2A acetyltransferase activity"/>
    <property type="evidence" value="ECO:0007669"/>
    <property type="project" value="InterPro"/>
</dbReference>
<keyword evidence="7" id="KW-0808">Transferase</keyword>
<accession>A0A0N5A8E0</accession>
<evidence type="ECO:0000256" key="3">
    <source>
        <dbReference type="ARBA" id="ARBA00008870"/>
    </source>
</evidence>
<dbReference type="InterPro" id="IPR016181">
    <property type="entry name" value="Acyl_CoA_acyltransferase"/>
</dbReference>
<protein>
    <recommendedName>
        <fullName evidence="5">N-alpha-acetyltransferase 40</fullName>
        <ecNumber evidence="4">2.3.1.257</ecNumber>
    </recommendedName>
</protein>
<evidence type="ECO:0000256" key="8">
    <source>
        <dbReference type="ARBA" id="ARBA00023242"/>
    </source>
</evidence>
<evidence type="ECO:0000313" key="14">
    <source>
        <dbReference type="WBParaSite" id="SMUV_0000033801-mRNA-1"/>
    </source>
</evidence>
<sequence>MGSNDGKKKLVRKASKVTDPLSFLNYSIPSSFTNESEKINFTFKWGTRLTDEEFDWVFGLFVENMRSLYEMSQWGFDPNSKKQELYATTSRYIIANIGNDKPIAYCHYRFDMDNGFAVVYCYEIQVEKEFQAHGLGTALIEILEAIGKKQVFSCRTLMDKVMATVFAFNEKSLGFFHKLGFVADVTCPDAEQDVDYLILSKPLKDTSKN</sequence>
<dbReference type="GO" id="GO:1990189">
    <property type="term" value="F:protein N-terminal-serine acetyltransferase activity"/>
    <property type="evidence" value="ECO:0007669"/>
    <property type="project" value="UniProtKB-EC"/>
</dbReference>
<dbReference type="PROSITE" id="PS51186">
    <property type="entry name" value="GNAT"/>
    <property type="match status" value="1"/>
</dbReference>
<evidence type="ECO:0000256" key="1">
    <source>
        <dbReference type="ARBA" id="ARBA00004123"/>
    </source>
</evidence>
<evidence type="ECO:0000256" key="11">
    <source>
        <dbReference type="ARBA" id="ARBA00049524"/>
    </source>
</evidence>
<dbReference type="Proteomes" id="UP000046393">
    <property type="component" value="Unplaced"/>
</dbReference>
<dbReference type="Pfam" id="PF00583">
    <property type="entry name" value="Acetyltransf_1"/>
    <property type="match status" value="1"/>
</dbReference>
<organism evidence="13 14">
    <name type="scientific">Syphacia muris</name>
    <dbReference type="NCBI Taxonomy" id="451379"/>
    <lineage>
        <taxon>Eukaryota</taxon>
        <taxon>Metazoa</taxon>
        <taxon>Ecdysozoa</taxon>
        <taxon>Nematoda</taxon>
        <taxon>Chromadorea</taxon>
        <taxon>Rhabditida</taxon>
        <taxon>Spirurina</taxon>
        <taxon>Oxyuridomorpha</taxon>
        <taxon>Oxyuroidea</taxon>
        <taxon>Oxyuridae</taxon>
        <taxon>Syphacia</taxon>
    </lineage>
</organism>
<feature type="domain" description="N-acetyltransferase" evidence="12">
    <location>
        <begin position="49"/>
        <end position="204"/>
    </location>
</feature>
<dbReference type="EC" id="2.3.1.257" evidence="4"/>
<dbReference type="PANTHER" id="PTHR20531">
    <property type="entry name" value="N-ALPHA-ACETYLTRANSFERASE 40"/>
    <property type="match status" value="1"/>
</dbReference>
<dbReference type="CDD" id="cd04301">
    <property type="entry name" value="NAT_SF"/>
    <property type="match status" value="1"/>
</dbReference>
<comment type="similarity">
    <text evidence="3">Belongs to the acetyltransferase family. NAA40 subfamily.</text>
</comment>
<reference evidence="14" key="1">
    <citation type="submission" date="2017-02" db="UniProtKB">
        <authorList>
            <consortium name="WormBaseParasite"/>
        </authorList>
    </citation>
    <scope>IDENTIFICATION</scope>
</reference>
<evidence type="ECO:0000256" key="10">
    <source>
        <dbReference type="ARBA" id="ARBA00047821"/>
    </source>
</evidence>
<dbReference type="SUPFAM" id="SSF55729">
    <property type="entry name" value="Acyl-CoA N-acyltransferases (Nat)"/>
    <property type="match status" value="1"/>
</dbReference>
<evidence type="ECO:0000256" key="4">
    <source>
        <dbReference type="ARBA" id="ARBA00012950"/>
    </source>
</evidence>
<evidence type="ECO:0000256" key="2">
    <source>
        <dbReference type="ARBA" id="ARBA00004496"/>
    </source>
</evidence>